<dbReference type="AlphaFoldDB" id="A0A9Q1CMN1"/>
<evidence type="ECO:0000313" key="3">
    <source>
        <dbReference type="Proteomes" id="UP001152320"/>
    </source>
</evidence>
<comment type="caution">
    <text evidence="2">The sequence shown here is derived from an EMBL/GenBank/DDBJ whole genome shotgun (WGS) entry which is preliminary data.</text>
</comment>
<feature type="region of interest" description="Disordered" evidence="1">
    <location>
        <begin position="150"/>
        <end position="172"/>
    </location>
</feature>
<organism evidence="2 3">
    <name type="scientific">Holothuria leucospilota</name>
    <name type="common">Black long sea cucumber</name>
    <name type="synonym">Mertensiothuria leucospilota</name>
    <dbReference type="NCBI Taxonomy" id="206669"/>
    <lineage>
        <taxon>Eukaryota</taxon>
        <taxon>Metazoa</taxon>
        <taxon>Echinodermata</taxon>
        <taxon>Eleutherozoa</taxon>
        <taxon>Echinozoa</taxon>
        <taxon>Holothuroidea</taxon>
        <taxon>Aspidochirotacea</taxon>
        <taxon>Aspidochirotida</taxon>
        <taxon>Holothuriidae</taxon>
        <taxon>Holothuria</taxon>
    </lineage>
</organism>
<gene>
    <name evidence="2" type="ORF">HOLleu_06490</name>
</gene>
<protein>
    <submittedName>
        <fullName evidence="2">Uncharacterized protein</fullName>
    </submittedName>
</protein>
<reference evidence="2" key="1">
    <citation type="submission" date="2021-10" db="EMBL/GenBank/DDBJ databases">
        <title>Tropical sea cucumber genome reveals ecological adaptation and Cuvierian tubules defense mechanism.</title>
        <authorList>
            <person name="Chen T."/>
        </authorList>
    </citation>
    <scope>NUCLEOTIDE SEQUENCE</scope>
    <source>
        <strain evidence="2">Nanhai2018</strain>
        <tissue evidence="2">Muscle</tissue>
    </source>
</reference>
<name>A0A9Q1CMN1_HOLLE</name>
<keyword evidence="3" id="KW-1185">Reference proteome</keyword>
<sequence>MFAKFIQTFQAVILLAIICKIDARYRSYPRYRPPPVMTMTNYEIRFFPRQSYCLNLLKVIEDTGGYNGAHVYCQRGLCRYYEGTEKYCATNGKFSKTFRNRCLLCAKGCEELNRGRRMYRSEYTGECRERDPGIATTDASSTLETSIKVTSAPKGPFTKPSTSQSSTHHTTSLKESTYFGTTSILEDVGDSSFTIVVHGSTVKVSTTQPFTSPFTSATTSDSPYLSTEEYTTLESFSITSSTQFTSPYVVPSTSLSVTNTSLSTPSSTLTTDIKTTGIESSFQPHETTIDIEEGKTRDLKTDGMITSQSEVPALSEVPTEDQTTTLTPIFFTGKTDVIGTTLSTGLLHHETTMSSQEGKSIQLETDAFITLETDVPAVSELLTVDLKTKLSSHSFTPVFRTVGGLEVMEPQELQTRCKKERHKLNHFKQRYQINPYLEEHLCVKNYEHFLINCKTIKTRYERLSTSIPDLPDIY</sequence>
<evidence type="ECO:0000256" key="1">
    <source>
        <dbReference type="SAM" id="MobiDB-lite"/>
    </source>
</evidence>
<dbReference type="Proteomes" id="UP001152320">
    <property type="component" value="Chromosome 2"/>
</dbReference>
<dbReference type="Gene3D" id="3.30.60.30">
    <property type="match status" value="1"/>
</dbReference>
<proteinExistence type="predicted"/>
<feature type="compositionally biased region" description="Low complexity" evidence="1">
    <location>
        <begin position="161"/>
        <end position="170"/>
    </location>
</feature>
<evidence type="ECO:0000313" key="2">
    <source>
        <dbReference type="EMBL" id="KAJ8047480.1"/>
    </source>
</evidence>
<accession>A0A9Q1CMN1</accession>
<dbReference type="EMBL" id="JAIZAY010000002">
    <property type="protein sequence ID" value="KAJ8047480.1"/>
    <property type="molecule type" value="Genomic_DNA"/>
</dbReference>